<dbReference type="PIRSF" id="PIRSF002888">
    <property type="entry name" value="FliM"/>
    <property type="match status" value="1"/>
</dbReference>
<evidence type="ECO:0000256" key="5">
    <source>
        <dbReference type="ARBA" id="ARBA00022475"/>
    </source>
</evidence>
<evidence type="ECO:0000256" key="2">
    <source>
        <dbReference type="ARBA" id="ARBA00004202"/>
    </source>
</evidence>
<sequence length="323" mass="36040">MSNKILSQDEIDALLKGVQSGSVDTGAQSAEESGVKTYDLTNQERIIRGRMPGLEIANERFARFFRNSISTIIQKFVDVNIHGVEMMKFSEFMKTLPLPSSINIFKMEPLRGFSLFVLGAPAVFAFVEYFFGATTARNTKSEGRYFTPIEQRIIKKVVSMVLKDLAMAWKGIVSVEPEHVGSEMNPQFVTIVTPTEVIIKVEVHLEVEDFTGKMYFCIPYSVIEPIKEKLYSGIQAEQAEIDQHSVSRLGGILKLSTVEVAVEMGTTELMIEEILDLKKGDVIPLNKSINEDLTLTVEGIPKFKCVAGQLKGNLAVKITKEYV</sequence>
<dbReference type="RefSeq" id="WP_085052627.1">
    <property type="nucleotide sequence ID" value="NZ_LNQR01000070.1"/>
</dbReference>
<dbReference type="EMBL" id="LNQR01000070">
    <property type="protein sequence ID" value="KWT84093.1"/>
    <property type="molecule type" value="Genomic_DNA"/>
</dbReference>
<dbReference type="InterPro" id="IPR001689">
    <property type="entry name" value="Flag_FliM"/>
</dbReference>
<evidence type="ECO:0000256" key="9">
    <source>
        <dbReference type="ARBA" id="ARBA00023143"/>
    </source>
</evidence>
<proteinExistence type="inferred from homology"/>
<dbReference type="PANTHER" id="PTHR30034">
    <property type="entry name" value="FLAGELLAR MOTOR SWITCH PROTEIN FLIM"/>
    <property type="match status" value="1"/>
</dbReference>
<evidence type="ECO:0000256" key="3">
    <source>
        <dbReference type="ARBA" id="ARBA00011049"/>
    </source>
</evidence>
<keyword evidence="14" id="KW-0969">Cilium</keyword>
<keyword evidence="12" id="KW-1133">Transmembrane helix</keyword>
<evidence type="ECO:0000256" key="4">
    <source>
        <dbReference type="ARBA" id="ARBA00021898"/>
    </source>
</evidence>
<dbReference type="PANTHER" id="PTHR30034:SF6">
    <property type="entry name" value="YOP PROTEINS TRANSLOCATION PROTEIN Q"/>
    <property type="match status" value="1"/>
</dbReference>
<keyword evidence="15" id="KW-1185">Reference proteome</keyword>
<evidence type="ECO:0000313" key="15">
    <source>
        <dbReference type="Proteomes" id="UP000060487"/>
    </source>
</evidence>
<dbReference type="SUPFAM" id="SSF103039">
    <property type="entry name" value="CheC-like"/>
    <property type="match status" value="1"/>
</dbReference>
<dbReference type="CDD" id="cd17908">
    <property type="entry name" value="FliM"/>
    <property type="match status" value="1"/>
</dbReference>
<evidence type="ECO:0000256" key="8">
    <source>
        <dbReference type="ARBA" id="ARBA00023136"/>
    </source>
</evidence>
<dbReference type="Proteomes" id="UP000060487">
    <property type="component" value="Unassembled WGS sequence"/>
</dbReference>
<dbReference type="Gene3D" id="3.40.1550.10">
    <property type="entry name" value="CheC-like"/>
    <property type="match status" value="1"/>
</dbReference>
<dbReference type="Pfam" id="PF02154">
    <property type="entry name" value="FliM"/>
    <property type="match status" value="1"/>
</dbReference>
<protein>
    <recommendedName>
        <fullName evidence="4 11">Flagellar motor switch protein FliM</fullName>
    </recommendedName>
</protein>
<keyword evidence="8 12" id="KW-0472">Membrane</keyword>
<accession>A0ABR5SFP9</accession>
<keyword evidence="14" id="KW-0966">Cell projection</keyword>
<dbReference type="InterPro" id="IPR028976">
    <property type="entry name" value="CheC-like_sf"/>
</dbReference>
<dbReference type="NCBIfam" id="TIGR01397">
    <property type="entry name" value="fliM_switch"/>
    <property type="match status" value="1"/>
</dbReference>
<dbReference type="SUPFAM" id="SSF101801">
    <property type="entry name" value="Surface presentation of antigens (SPOA)"/>
    <property type="match status" value="1"/>
</dbReference>
<keyword evidence="5" id="KW-1003">Cell membrane</keyword>
<comment type="function">
    <text evidence="10">FliM is one of three proteins (FliG, FliN, FliM) that forms the rotor-mounted switch complex (C ring), located at the base of the basal body. This complex interacts with the CheY and CheZ chemotaxis proteins, in addition to contacting components of the motor that determine the direction of flagellar rotation.</text>
</comment>
<evidence type="ECO:0000313" key="14">
    <source>
        <dbReference type="EMBL" id="KWT84093.1"/>
    </source>
</evidence>
<gene>
    <name evidence="14" type="primary">fliM</name>
    <name evidence="14" type="ORF">ASN18_2020</name>
</gene>
<keyword evidence="9" id="KW-0975">Bacterial flagellum</keyword>
<keyword evidence="6" id="KW-0145">Chemotaxis</keyword>
<evidence type="ECO:0000256" key="10">
    <source>
        <dbReference type="ARBA" id="ARBA00025044"/>
    </source>
</evidence>
<dbReference type="InterPro" id="IPR036429">
    <property type="entry name" value="SpoA-like_sf"/>
</dbReference>
<keyword evidence="12" id="KW-0812">Transmembrane</keyword>
<dbReference type="Pfam" id="PF01052">
    <property type="entry name" value="FliMN_C"/>
    <property type="match status" value="1"/>
</dbReference>
<dbReference type="Gene3D" id="2.30.330.10">
    <property type="entry name" value="SpoA-like"/>
    <property type="match status" value="1"/>
</dbReference>
<dbReference type="InterPro" id="IPR001543">
    <property type="entry name" value="FliN-like_C"/>
</dbReference>
<comment type="similarity">
    <text evidence="3">Belongs to the FliM family.</text>
</comment>
<feature type="transmembrane region" description="Helical" evidence="12">
    <location>
        <begin position="113"/>
        <end position="131"/>
    </location>
</feature>
<keyword evidence="7" id="KW-0283">Flagellar rotation</keyword>
<dbReference type="PRINTS" id="PR00955">
    <property type="entry name" value="FLGMOTORFLIM"/>
</dbReference>
<evidence type="ECO:0000256" key="11">
    <source>
        <dbReference type="NCBIfam" id="TIGR01397"/>
    </source>
</evidence>
<feature type="domain" description="Flagellar motor switch protein FliN-like C-terminal" evidence="13">
    <location>
        <begin position="257"/>
        <end position="320"/>
    </location>
</feature>
<reference evidence="14 15" key="1">
    <citation type="submission" date="2015-11" db="EMBL/GenBank/DDBJ databases">
        <authorList>
            <person name="Lin W."/>
        </authorList>
    </citation>
    <scope>NUCLEOTIDE SEQUENCE [LARGE SCALE GENOMIC DNA]</scope>
    <source>
        <strain evidence="14 15">HCH-1</strain>
    </source>
</reference>
<name>A0ABR5SFP9_9BACT</name>
<keyword evidence="14" id="KW-0282">Flagellum</keyword>
<comment type="caution">
    <text evidence="14">The sequence shown here is derived from an EMBL/GenBank/DDBJ whole genome shotgun (WGS) entry which is preliminary data.</text>
</comment>
<evidence type="ECO:0000256" key="1">
    <source>
        <dbReference type="ARBA" id="ARBA00004117"/>
    </source>
</evidence>
<organism evidence="14 15">
    <name type="scientific">Candidatus Magnetominusculus xianensis</name>
    <dbReference type="NCBI Taxonomy" id="1748249"/>
    <lineage>
        <taxon>Bacteria</taxon>
        <taxon>Pseudomonadati</taxon>
        <taxon>Nitrospirota</taxon>
        <taxon>Nitrospiria</taxon>
        <taxon>Nitrospirales</taxon>
        <taxon>Nitrospiraceae</taxon>
        <taxon>Candidatus Magnetominusculus</taxon>
    </lineage>
</organism>
<evidence type="ECO:0000259" key="13">
    <source>
        <dbReference type="Pfam" id="PF01052"/>
    </source>
</evidence>
<evidence type="ECO:0000256" key="7">
    <source>
        <dbReference type="ARBA" id="ARBA00022779"/>
    </source>
</evidence>
<evidence type="ECO:0000256" key="6">
    <source>
        <dbReference type="ARBA" id="ARBA00022500"/>
    </source>
</evidence>
<comment type="subcellular location">
    <subcellularLocation>
        <location evidence="1">Bacterial flagellum basal body</location>
    </subcellularLocation>
    <subcellularLocation>
        <location evidence="2">Cell membrane</location>
        <topology evidence="2">Peripheral membrane protein</topology>
    </subcellularLocation>
</comment>
<evidence type="ECO:0000256" key="12">
    <source>
        <dbReference type="SAM" id="Phobius"/>
    </source>
</evidence>